<keyword evidence="1" id="KW-1133">Transmembrane helix</keyword>
<dbReference type="OrthoDB" id="1425577at2759"/>
<dbReference type="AlphaFoldDB" id="A0A6J5WST2"/>
<dbReference type="Proteomes" id="UP000507245">
    <property type="component" value="Unassembled WGS sequence"/>
</dbReference>
<sequence>MIILTLDLASEDISELPIPFHMFPDLISLKSRTSDLADLISLVVMGGYLCIYLVECRRKALIMREYGVAESWTKFYSFDKWVYDYKPLMLSSCGKMVLFEEDSSHLAWYDLQNGT</sequence>
<feature type="transmembrane region" description="Helical" evidence="1">
    <location>
        <begin position="36"/>
        <end position="54"/>
    </location>
</feature>
<keyword evidence="1" id="KW-0812">Transmembrane</keyword>
<evidence type="ECO:0000256" key="1">
    <source>
        <dbReference type="SAM" id="Phobius"/>
    </source>
</evidence>
<keyword evidence="3" id="KW-1185">Reference proteome</keyword>
<reference evidence="3" key="1">
    <citation type="journal article" date="2020" name="Genome Biol.">
        <title>Gamete binning: chromosome-level and haplotype-resolved genome assembly enabled by high-throughput single-cell sequencing of gamete genomes.</title>
        <authorList>
            <person name="Campoy J.A."/>
            <person name="Sun H."/>
            <person name="Goel M."/>
            <person name="Jiao W.-B."/>
            <person name="Folz-Donahue K."/>
            <person name="Wang N."/>
            <person name="Rubio M."/>
            <person name="Liu C."/>
            <person name="Kukat C."/>
            <person name="Ruiz D."/>
            <person name="Huettel B."/>
            <person name="Schneeberger K."/>
        </authorList>
    </citation>
    <scope>NUCLEOTIDE SEQUENCE [LARGE SCALE GENOMIC DNA]</scope>
    <source>
        <strain evidence="3">cv. Rojo Pasion</strain>
    </source>
</reference>
<dbReference type="EMBL" id="CAEKKB010000003">
    <property type="protein sequence ID" value="CAB4303431.1"/>
    <property type="molecule type" value="Genomic_DNA"/>
</dbReference>
<keyword evidence="1" id="KW-0472">Membrane</keyword>
<organism evidence="2 3">
    <name type="scientific">Prunus armeniaca</name>
    <name type="common">Apricot</name>
    <name type="synonym">Armeniaca vulgaris</name>
    <dbReference type="NCBI Taxonomy" id="36596"/>
    <lineage>
        <taxon>Eukaryota</taxon>
        <taxon>Viridiplantae</taxon>
        <taxon>Streptophyta</taxon>
        <taxon>Embryophyta</taxon>
        <taxon>Tracheophyta</taxon>
        <taxon>Spermatophyta</taxon>
        <taxon>Magnoliopsida</taxon>
        <taxon>eudicotyledons</taxon>
        <taxon>Gunneridae</taxon>
        <taxon>Pentapetalae</taxon>
        <taxon>rosids</taxon>
        <taxon>fabids</taxon>
        <taxon>Rosales</taxon>
        <taxon>Rosaceae</taxon>
        <taxon>Amygdaloideae</taxon>
        <taxon>Amygdaleae</taxon>
        <taxon>Prunus</taxon>
    </lineage>
</organism>
<gene>
    <name evidence="2" type="ORF">ORAREDHAP_LOCUS19598</name>
</gene>
<evidence type="ECO:0008006" key="4">
    <source>
        <dbReference type="Google" id="ProtNLM"/>
    </source>
</evidence>
<evidence type="ECO:0000313" key="3">
    <source>
        <dbReference type="Proteomes" id="UP000507245"/>
    </source>
</evidence>
<accession>A0A6J5WST2</accession>
<name>A0A6J5WST2_PRUAR</name>
<proteinExistence type="predicted"/>
<protein>
    <recommendedName>
        <fullName evidence="4">F-box associated domain-containing protein</fullName>
    </recommendedName>
</protein>
<evidence type="ECO:0000313" key="2">
    <source>
        <dbReference type="EMBL" id="CAB4303431.1"/>
    </source>
</evidence>